<comment type="caution">
    <text evidence="2">The sequence shown here is derived from an EMBL/GenBank/DDBJ whole genome shotgun (WGS) entry which is preliminary data.</text>
</comment>
<name>A0A1F4ZE49_9BACT</name>
<reference evidence="2 3" key="1">
    <citation type="journal article" date="2016" name="Nat. Commun.">
        <title>Thousands of microbial genomes shed light on interconnected biogeochemical processes in an aquifer system.</title>
        <authorList>
            <person name="Anantharaman K."/>
            <person name="Brown C.T."/>
            <person name="Hug L.A."/>
            <person name="Sharon I."/>
            <person name="Castelle C.J."/>
            <person name="Probst A.J."/>
            <person name="Thomas B.C."/>
            <person name="Singh A."/>
            <person name="Wilkins M.J."/>
            <person name="Karaoz U."/>
            <person name="Brodie E.L."/>
            <person name="Williams K.H."/>
            <person name="Hubbard S.S."/>
            <person name="Banfield J.F."/>
        </authorList>
    </citation>
    <scope>NUCLEOTIDE SEQUENCE [LARGE SCALE GENOMIC DNA]</scope>
</reference>
<dbReference type="InterPro" id="IPR011040">
    <property type="entry name" value="Sialidase"/>
</dbReference>
<dbReference type="PANTHER" id="PTHR38792">
    <property type="entry name" value="BNR/ASP-BOX REPEAT DOMAIN PROTEIN (AFU_ORTHOLOGUE AFUA_7G06430)-RELATED"/>
    <property type="match status" value="1"/>
</dbReference>
<dbReference type="PANTHER" id="PTHR38792:SF3">
    <property type="entry name" value="BNR_ASP-BOX REPEAT DOMAIN PROTEIN (AFU_ORTHOLOGUE AFUA_7G06430)-RELATED"/>
    <property type="match status" value="1"/>
</dbReference>
<dbReference type="CDD" id="cd15482">
    <property type="entry name" value="Sialidase_non-viral"/>
    <property type="match status" value="1"/>
</dbReference>
<evidence type="ECO:0000313" key="2">
    <source>
        <dbReference type="EMBL" id="OGD04581.1"/>
    </source>
</evidence>
<gene>
    <name evidence="2" type="ORF">A3E17_02815</name>
</gene>
<accession>A0A1F4ZE49</accession>
<dbReference type="SUPFAM" id="SSF50939">
    <property type="entry name" value="Sialidases"/>
    <property type="match status" value="1"/>
</dbReference>
<sequence>MGKLIFLLLLILYLLPPVGPVWASTEIWPISYNCDFDRYTSVIARDKAMGDISGMVLANSNFLMVTKYPEGTIGLFKSIDEGKTWTYQGLIMTGKWSGAAAYGNEVYVTSSYNGFPKSVNFKTSADGGNTWGKLVEIYSADNLLIDTRVIRLTDGALLAAFTEVEGNTSTGVYTVIIYKSTDRGNTWSRLSSPVKGPKNVNIEDPKFVQLDSGDLLLAYEYEEKDGGYSHLYQQRSTDFGATWEPATNLWDGGTDADVEPGGYLRFSDRELWFVASTDEDDNPEFRSFTEAKIKRRLSRDGGRTWGAVATLLNFSDHQVMDSVILPGNRVGLFDVRFSKSGIKTAINLGEKVDYLRLNNLWIENFRPKRKSFNSKLCPAF</sequence>
<dbReference type="Pfam" id="PF13088">
    <property type="entry name" value="BNR_2"/>
    <property type="match status" value="1"/>
</dbReference>
<dbReference type="InterPro" id="IPR036278">
    <property type="entry name" value="Sialidase_sf"/>
</dbReference>
<dbReference type="Proteomes" id="UP000178993">
    <property type="component" value="Unassembled WGS sequence"/>
</dbReference>
<feature type="domain" description="Sialidase" evidence="1">
    <location>
        <begin position="108"/>
        <end position="312"/>
    </location>
</feature>
<proteinExistence type="predicted"/>
<dbReference type="EMBL" id="MEXL01000001">
    <property type="protein sequence ID" value="OGD04581.1"/>
    <property type="molecule type" value="Genomic_DNA"/>
</dbReference>
<evidence type="ECO:0000313" key="3">
    <source>
        <dbReference type="Proteomes" id="UP000178993"/>
    </source>
</evidence>
<dbReference type="Gene3D" id="2.120.10.10">
    <property type="match status" value="2"/>
</dbReference>
<organism evidence="2 3">
    <name type="scientific">Candidatus Amesbacteria bacterium RIFCSPHIGHO2_12_FULL_48_14</name>
    <dbReference type="NCBI Taxonomy" id="1797257"/>
    <lineage>
        <taxon>Bacteria</taxon>
        <taxon>Candidatus Amesiibacteriota</taxon>
    </lineage>
</organism>
<evidence type="ECO:0000259" key="1">
    <source>
        <dbReference type="Pfam" id="PF13088"/>
    </source>
</evidence>
<dbReference type="AlphaFoldDB" id="A0A1F4ZE49"/>
<protein>
    <recommendedName>
        <fullName evidence="1">Sialidase domain-containing protein</fullName>
    </recommendedName>
</protein>